<evidence type="ECO:0000313" key="2">
    <source>
        <dbReference type="Proteomes" id="UP000070339"/>
    </source>
</evidence>
<protein>
    <submittedName>
        <fullName evidence="1">Uncharacterized protein</fullName>
    </submittedName>
</protein>
<dbReference type="EMBL" id="LTEB01000024">
    <property type="protein sequence ID" value="KXU18379.1"/>
    <property type="molecule type" value="Genomic_DNA"/>
</dbReference>
<gene>
    <name evidence="1" type="ORF">WM41_0933</name>
</gene>
<accession>A0ABR5V9U1</accession>
<name>A0ABR5V9U1_9CORY</name>
<comment type="caution">
    <text evidence="1">The sequence shown here is derived from an EMBL/GenBank/DDBJ whole genome shotgun (WGS) entry which is preliminary data.</text>
</comment>
<evidence type="ECO:0000313" key="1">
    <source>
        <dbReference type="EMBL" id="KXU18379.1"/>
    </source>
</evidence>
<sequence>MDKSEKYFLFCDFEAILEFEKRKKEGYFRHESHRWLVD</sequence>
<reference evidence="1 2" key="1">
    <citation type="journal article" date="2016" name="Int. J. Syst. Evol. Microbiol.">
        <title>Resolving the Complexity of Human Skin Metagenomes Using Single-Molecule Sequencing.</title>
        <authorList>
            <consortium name="NISC Comparative Sequencing Program"/>
            <person name="Tsai Y.C."/>
            <person name="Conlan S."/>
            <person name="Deming C."/>
            <person name="Segre J.A."/>
            <person name="Kong H.H."/>
            <person name="Korlach J."/>
            <person name="Oh J."/>
        </authorList>
    </citation>
    <scope>NUCLEOTIDE SEQUENCE [LARGE SCALE GENOMIC DNA]</scope>
    <source>
        <strain evidence="1 2">1B08</strain>
    </source>
</reference>
<dbReference type="Proteomes" id="UP000070339">
    <property type="component" value="Unassembled WGS sequence"/>
</dbReference>
<keyword evidence="2" id="KW-1185">Reference proteome</keyword>
<proteinExistence type="predicted"/>
<organism evidence="1 2">
    <name type="scientific">Corynebacterium simulans</name>
    <dbReference type="NCBI Taxonomy" id="146827"/>
    <lineage>
        <taxon>Bacteria</taxon>
        <taxon>Bacillati</taxon>
        <taxon>Actinomycetota</taxon>
        <taxon>Actinomycetes</taxon>
        <taxon>Mycobacteriales</taxon>
        <taxon>Corynebacteriaceae</taxon>
        <taxon>Corynebacterium</taxon>
    </lineage>
</organism>